<dbReference type="RefSeq" id="WP_263335977.1">
    <property type="nucleotide sequence ID" value="NZ_JAGSYH010000003.1"/>
</dbReference>
<name>A0ABW1EEM2_9BACT</name>
<protein>
    <recommendedName>
        <fullName evidence="3">YgiT-type zinc finger protein</fullName>
    </recommendedName>
</protein>
<proteinExistence type="predicted"/>
<dbReference type="EMBL" id="JBHSPH010000002">
    <property type="protein sequence ID" value="MFC5862535.1"/>
    <property type="molecule type" value="Genomic_DNA"/>
</dbReference>
<reference evidence="2" key="1">
    <citation type="journal article" date="2019" name="Int. J. Syst. Evol. Microbiol.">
        <title>The Global Catalogue of Microorganisms (GCM) 10K type strain sequencing project: providing services to taxonomists for standard genome sequencing and annotation.</title>
        <authorList>
            <consortium name="The Broad Institute Genomics Platform"/>
            <consortium name="The Broad Institute Genome Sequencing Center for Infectious Disease"/>
            <person name="Wu L."/>
            <person name="Ma J."/>
        </authorList>
    </citation>
    <scope>NUCLEOTIDE SEQUENCE [LARGE SCALE GENOMIC DNA]</scope>
    <source>
        <strain evidence="2">JCM 4087</strain>
    </source>
</reference>
<accession>A0ABW1EEM2</accession>
<evidence type="ECO:0000313" key="2">
    <source>
        <dbReference type="Proteomes" id="UP001596091"/>
    </source>
</evidence>
<organism evidence="1 2">
    <name type="scientific">Acidicapsa dinghuensis</name>
    <dbReference type="NCBI Taxonomy" id="2218256"/>
    <lineage>
        <taxon>Bacteria</taxon>
        <taxon>Pseudomonadati</taxon>
        <taxon>Acidobacteriota</taxon>
        <taxon>Terriglobia</taxon>
        <taxon>Terriglobales</taxon>
        <taxon>Acidobacteriaceae</taxon>
        <taxon>Acidicapsa</taxon>
    </lineage>
</organism>
<keyword evidence="2" id="KW-1185">Reference proteome</keyword>
<evidence type="ECO:0000313" key="1">
    <source>
        <dbReference type="EMBL" id="MFC5862535.1"/>
    </source>
</evidence>
<evidence type="ECO:0008006" key="3">
    <source>
        <dbReference type="Google" id="ProtNLM"/>
    </source>
</evidence>
<comment type="caution">
    <text evidence="1">The sequence shown here is derived from an EMBL/GenBank/DDBJ whole genome shotgun (WGS) entry which is preliminary data.</text>
</comment>
<dbReference type="Proteomes" id="UP001596091">
    <property type="component" value="Unassembled WGS sequence"/>
</dbReference>
<sequence length="64" mass="7017">MRVPVCTVAAGAKLEFDPKLTIVLVCPSCGQEVRESASQLERARQEEITAKFQAGRVRVKTENA</sequence>
<gene>
    <name evidence="1" type="ORF">ACFPT7_09560</name>
</gene>